<keyword evidence="4" id="KW-1003">Cell membrane</keyword>
<evidence type="ECO:0000256" key="7">
    <source>
        <dbReference type="ARBA" id="ARBA00022989"/>
    </source>
</evidence>
<comment type="function">
    <text evidence="9">Part of the ABC transporter complex LsrABCD involved in autoinducer 2 (AI-2) import. Probably responsible for the translocation of the substrate across the membrane.</text>
</comment>
<feature type="transmembrane region" description="Helical" evidence="11">
    <location>
        <begin position="59"/>
        <end position="86"/>
    </location>
</feature>
<name>A0A2T3Y069_9BURK</name>
<dbReference type="PANTHER" id="PTHR32196">
    <property type="entry name" value="ABC TRANSPORTER PERMEASE PROTEIN YPHD-RELATED-RELATED"/>
    <property type="match status" value="1"/>
</dbReference>
<evidence type="ECO:0000313" key="13">
    <source>
        <dbReference type="Proteomes" id="UP000240638"/>
    </source>
</evidence>
<comment type="subcellular location">
    <subcellularLocation>
        <location evidence="1">Cell membrane</location>
        <topology evidence="1">Multi-pass membrane protein</topology>
    </subcellularLocation>
</comment>
<protein>
    <recommendedName>
        <fullName evidence="10">Autoinducer 2 import system permease protein LsrC</fullName>
    </recommendedName>
</protein>
<evidence type="ECO:0000256" key="2">
    <source>
        <dbReference type="ARBA" id="ARBA00011262"/>
    </source>
</evidence>
<feature type="transmembrane region" description="Helical" evidence="11">
    <location>
        <begin position="131"/>
        <end position="148"/>
    </location>
</feature>
<accession>A0A2T3Y069</accession>
<evidence type="ECO:0000313" key="12">
    <source>
        <dbReference type="EMBL" id="PTB22167.1"/>
    </source>
</evidence>
<evidence type="ECO:0000256" key="9">
    <source>
        <dbReference type="ARBA" id="ARBA00025439"/>
    </source>
</evidence>
<feature type="transmembrane region" description="Helical" evidence="11">
    <location>
        <begin position="169"/>
        <end position="189"/>
    </location>
</feature>
<dbReference type="Proteomes" id="UP000240638">
    <property type="component" value="Unassembled WGS sequence"/>
</dbReference>
<feature type="transmembrane region" description="Helical" evidence="11">
    <location>
        <begin position="254"/>
        <end position="285"/>
    </location>
</feature>
<keyword evidence="3" id="KW-0813">Transport</keyword>
<feature type="transmembrane region" description="Helical" evidence="11">
    <location>
        <begin position="98"/>
        <end position="125"/>
    </location>
</feature>
<gene>
    <name evidence="12" type="ORF">C9I57_04520</name>
</gene>
<comment type="subunit">
    <text evidence="2">The complex is composed of two ATP-binding proteins (LsrA), two transmembrane proteins (LsrC and LsrD) and a solute-binding protein (LsrB).</text>
</comment>
<evidence type="ECO:0000256" key="3">
    <source>
        <dbReference type="ARBA" id="ARBA00022448"/>
    </source>
</evidence>
<keyword evidence="6 11" id="KW-0812">Transmembrane</keyword>
<dbReference type="InterPro" id="IPR001851">
    <property type="entry name" value="ABC_transp_permease"/>
</dbReference>
<feature type="transmembrane region" description="Helical" evidence="11">
    <location>
        <begin position="21"/>
        <end position="39"/>
    </location>
</feature>
<dbReference type="Pfam" id="PF02653">
    <property type="entry name" value="BPD_transp_2"/>
    <property type="match status" value="1"/>
</dbReference>
<evidence type="ECO:0000256" key="10">
    <source>
        <dbReference type="ARBA" id="ARBA00039382"/>
    </source>
</evidence>
<proteinExistence type="predicted"/>
<dbReference type="PANTHER" id="PTHR32196:SF29">
    <property type="entry name" value="AUTOINDUCER 2 IMPORT SYSTEM PERMEASE PROTEIN LSRC"/>
    <property type="match status" value="1"/>
</dbReference>
<keyword evidence="8 11" id="KW-0472">Membrane</keyword>
<comment type="caution">
    <text evidence="12">The sequence shown here is derived from an EMBL/GenBank/DDBJ whole genome shotgun (WGS) entry which is preliminary data.</text>
</comment>
<dbReference type="CDD" id="cd06579">
    <property type="entry name" value="TM_PBP1_transp_AraH_like"/>
    <property type="match status" value="1"/>
</dbReference>
<organism evidence="12 13">
    <name type="scientific">Trinickia symbiotica</name>
    <dbReference type="NCBI Taxonomy" id="863227"/>
    <lineage>
        <taxon>Bacteria</taxon>
        <taxon>Pseudomonadati</taxon>
        <taxon>Pseudomonadota</taxon>
        <taxon>Betaproteobacteria</taxon>
        <taxon>Burkholderiales</taxon>
        <taxon>Burkholderiaceae</taxon>
        <taxon>Trinickia</taxon>
    </lineage>
</organism>
<dbReference type="EMBL" id="PYUC01000002">
    <property type="protein sequence ID" value="PTB22167.1"/>
    <property type="molecule type" value="Genomic_DNA"/>
</dbReference>
<feature type="transmembrane region" description="Helical" evidence="11">
    <location>
        <begin position="222"/>
        <end position="242"/>
    </location>
</feature>
<reference evidence="12 13" key="1">
    <citation type="submission" date="2018-03" db="EMBL/GenBank/DDBJ databases">
        <title>Whole genome analyses suggest that Burkholderia sensu lato contains two further novel genera in the rhizoxinica-symbiotica group Mycetohabitans gen. nov., and Trinickia gen. nov.: implications for the evolution of diazotrophy and nodulation in the Burkholderiaceae.</title>
        <authorList>
            <person name="Estrada De Los Santos P."/>
            <person name="Palmer M."/>
            <person name="Chavez-Ramirez B."/>
            <person name="Steenkamp E.T."/>
            <person name="Hirsch A.M."/>
            <person name="Manyaka P."/>
            <person name="Maluk M."/>
            <person name="Lafos M."/>
            <person name="Crook M."/>
            <person name="Gross E."/>
            <person name="Simon M.F."/>
            <person name="Bueno Dos Reis Junior F."/>
            <person name="Poole P.S."/>
            <person name="Venter S.N."/>
            <person name="James E.K."/>
        </authorList>
    </citation>
    <scope>NUCLEOTIDE SEQUENCE [LARGE SCALE GENOMIC DNA]</scope>
    <source>
        <strain evidence="12 13">JPY-366</strain>
    </source>
</reference>
<sequence>MIMTSRRREGSWRYGLAAHRGALAAAAIFVAMFGVYGAAQPMGLTVDVVNTAANKGALLALVAMAQTLPVLTGGLDLSVGMIFMLANCMASTIVTGDAATTALGIVGVLVAGLACGALNGLIVVYGRLQPLIATLATSAIYFGVALALRPQPGGDINGDFADLMTRSTYGIPSSVLLILAALAFVWMPYRNCTLGRAAYAVGSSEQAAYMSGVPIARAKLCAYTLAGLFAALGGLLLTCITYSGEARAALGGDYTLNSIAALVIGGTSLFGGSGGVVGSVFGAFVMRTVGDLLIVFNINPVLQPLFVGVVLLFAVSLGSLRLLRIRNKLDLYR</sequence>
<keyword evidence="5" id="KW-0997">Cell inner membrane</keyword>
<evidence type="ECO:0000256" key="4">
    <source>
        <dbReference type="ARBA" id="ARBA00022475"/>
    </source>
</evidence>
<feature type="transmembrane region" description="Helical" evidence="11">
    <location>
        <begin position="305"/>
        <end position="323"/>
    </location>
</feature>
<evidence type="ECO:0000256" key="5">
    <source>
        <dbReference type="ARBA" id="ARBA00022519"/>
    </source>
</evidence>
<dbReference type="AlphaFoldDB" id="A0A2T3Y069"/>
<evidence type="ECO:0000256" key="6">
    <source>
        <dbReference type="ARBA" id="ARBA00022692"/>
    </source>
</evidence>
<evidence type="ECO:0000256" key="11">
    <source>
        <dbReference type="SAM" id="Phobius"/>
    </source>
</evidence>
<dbReference type="GO" id="GO:0005886">
    <property type="term" value="C:plasma membrane"/>
    <property type="evidence" value="ECO:0007669"/>
    <property type="project" value="UniProtKB-SubCell"/>
</dbReference>
<dbReference type="GO" id="GO:0022857">
    <property type="term" value="F:transmembrane transporter activity"/>
    <property type="evidence" value="ECO:0007669"/>
    <property type="project" value="InterPro"/>
</dbReference>
<keyword evidence="7 11" id="KW-1133">Transmembrane helix</keyword>
<evidence type="ECO:0000256" key="1">
    <source>
        <dbReference type="ARBA" id="ARBA00004651"/>
    </source>
</evidence>
<evidence type="ECO:0000256" key="8">
    <source>
        <dbReference type="ARBA" id="ARBA00023136"/>
    </source>
</evidence>